<dbReference type="Proteomes" id="UP001489004">
    <property type="component" value="Unassembled WGS sequence"/>
</dbReference>
<keyword evidence="4" id="KW-1185">Reference proteome</keyword>
<organism evidence="3 4">
    <name type="scientific">[Myrmecia] bisecta</name>
    <dbReference type="NCBI Taxonomy" id="41462"/>
    <lineage>
        <taxon>Eukaryota</taxon>
        <taxon>Viridiplantae</taxon>
        <taxon>Chlorophyta</taxon>
        <taxon>core chlorophytes</taxon>
        <taxon>Trebouxiophyceae</taxon>
        <taxon>Trebouxiales</taxon>
        <taxon>Trebouxiaceae</taxon>
        <taxon>Myrmecia</taxon>
    </lineage>
</organism>
<name>A0AAW1Q8U3_9CHLO</name>
<reference evidence="3 4" key="1">
    <citation type="journal article" date="2024" name="Nat. Commun.">
        <title>Phylogenomics reveals the evolutionary origins of lichenization in chlorophyte algae.</title>
        <authorList>
            <person name="Puginier C."/>
            <person name="Libourel C."/>
            <person name="Otte J."/>
            <person name="Skaloud P."/>
            <person name="Haon M."/>
            <person name="Grisel S."/>
            <person name="Petersen M."/>
            <person name="Berrin J.G."/>
            <person name="Delaux P.M."/>
            <person name="Dal Grande F."/>
            <person name="Keller J."/>
        </authorList>
    </citation>
    <scope>NUCLEOTIDE SEQUENCE [LARGE SCALE GENOMIC DNA]</scope>
    <source>
        <strain evidence="3 4">SAG 2043</strain>
    </source>
</reference>
<evidence type="ECO:0000256" key="1">
    <source>
        <dbReference type="SAM" id="MobiDB-lite"/>
    </source>
</evidence>
<evidence type="ECO:0000313" key="3">
    <source>
        <dbReference type="EMBL" id="KAK9817862.1"/>
    </source>
</evidence>
<keyword evidence="2" id="KW-1133">Transmembrane helix</keyword>
<feature type="transmembrane region" description="Helical" evidence="2">
    <location>
        <begin position="46"/>
        <end position="66"/>
    </location>
</feature>
<dbReference type="EMBL" id="JALJOR010000004">
    <property type="protein sequence ID" value="KAK9817862.1"/>
    <property type="molecule type" value="Genomic_DNA"/>
</dbReference>
<sequence>MKEQKEEQVIDLRSLKAPDSSAVHSEPCPLPVPDIMQVMELPLMEGAALAIIASTAAPAMLLLAFGCSGYESATVW</sequence>
<proteinExistence type="predicted"/>
<accession>A0AAW1Q8U3</accession>
<evidence type="ECO:0000256" key="2">
    <source>
        <dbReference type="SAM" id="Phobius"/>
    </source>
</evidence>
<comment type="caution">
    <text evidence="3">The sequence shown here is derived from an EMBL/GenBank/DDBJ whole genome shotgun (WGS) entry which is preliminary data.</text>
</comment>
<evidence type="ECO:0000313" key="4">
    <source>
        <dbReference type="Proteomes" id="UP001489004"/>
    </source>
</evidence>
<gene>
    <name evidence="3" type="ORF">WJX72_003313</name>
</gene>
<keyword evidence="2" id="KW-0812">Transmembrane</keyword>
<feature type="compositionally biased region" description="Basic and acidic residues" evidence="1">
    <location>
        <begin position="1"/>
        <end position="16"/>
    </location>
</feature>
<dbReference type="AlphaFoldDB" id="A0AAW1Q8U3"/>
<keyword evidence="2" id="KW-0472">Membrane</keyword>
<feature type="region of interest" description="Disordered" evidence="1">
    <location>
        <begin position="1"/>
        <end position="26"/>
    </location>
</feature>
<protein>
    <submittedName>
        <fullName evidence="3">Uncharacterized protein</fullName>
    </submittedName>
</protein>